<dbReference type="OMA" id="RIKDCMS"/>
<accession>A8B2F0</accession>
<dbReference type="EMBL" id="AACB03000003">
    <property type="protein sequence ID" value="KAE8302963.1"/>
    <property type="molecule type" value="Genomic_DNA"/>
</dbReference>
<dbReference type="AlphaFoldDB" id="A8B2F0"/>
<sequence>MQFDDKLGCQLLHDALKYKDSIQRTITRSSIRSRTRLKQLSDVTKRQIKEIELMRRDTHPFFLPTDYDKDGRIKDCMSVVERTTPGVRFSAFEKHAGYLSQLSEPGYAIDDTDRVSNRNLPAETYTQAMRMGQLSTLDEDVIISKSSLPFLSVAADSGYILTRRICSPLISVRDIRLTSSTQDSDIWKHKSVSCATTTTTSPSQCAARLSALDVILY</sequence>
<gene>
    <name evidence="1" type="ORF">GL50803_0097017</name>
</gene>
<evidence type="ECO:0000313" key="1">
    <source>
        <dbReference type="EMBL" id="KAE8302963.1"/>
    </source>
</evidence>
<dbReference type="VEuPathDB" id="GiardiaDB:GL50803_97017"/>
<reference evidence="1 2" key="1">
    <citation type="journal article" date="2007" name="Science">
        <title>Genomic minimalism in the early diverging intestinal parasite Giardia lamblia.</title>
        <authorList>
            <person name="Morrison H.G."/>
            <person name="McArthur A.G."/>
            <person name="Gillin F.D."/>
            <person name="Aley S.B."/>
            <person name="Adam R.D."/>
            <person name="Olsen G.J."/>
            <person name="Best A.A."/>
            <person name="Cande W.Z."/>
            <person name="Chen F."/>
            <person name="Cipriano M.J."/>
            <person name="Davids B.J."/>
            <person name="Dawson S.C."/>
            <person name="Elmendorf H.G."/>
            <person name="Hehl A.B."/>
            <person name="Holder M.E."/>
            <person name="Huse S.M."/>
            <person name="Kim U.U."/>
            <person name="Lasek-Nesselquist E."/>
            <person name="Manning G."/>
            <person name="Nigam A."/>
            <person name="Nixon J.E."/>
            <person name="Palm D."/>
            <person name="Passamaneck N.E."/>
            <person name="Prabhu A."/>
            <person name="Reich C.I."/>
            <person name="Reiner D.S."/>
            <person name="Samuelson J."/>
            <person name="Svard S.G."/>
            <person name="Sogin M.L."/>
        </authorList>
    </citation>
    <scope>NUCLEOTIDE SEQUENCE [LARGE SCALE GENOMIC DNA]</scope>
    <source>
        <strain evidence="1 2">WB C6</strain>
    </source>
</reference>
<proteinExistence type="predicted"/>
<dbReference type="GeneID" id="5702881"/>
<comment type="caution">
    <text evidence="1">The sequence shown here is derived from an EMBL/GenBank/DDBJ whole genome shotgun (WGS) entry which is preliminary data.</text>
</comment>
<organism evidence="1 2">
    <name type="scientific">Giardia intestinalis (strain ATCC 50803 / WB clone C6)</name>
    <name type="common">Giardia lamblia</name>
    <dbReference type="NCBI Taxonomy" id="184922"/>
    <lineage>
        <taxon>Eukaryota</taxon>
        <taxon>Metamonada</taxon>
        <taxon>Diplomonadida</taxon>
        <taxon>Hexamitidae</taxon>
        <taxon>Giardiinae</taxon>
        <taxon>Giardia</taxon>
    </lineage>
</organism>
<dbReference type="Proteomes" id="UP000001548">
    <property type="component" value="Unassembled WGS sequence"/>
</dbReference>
<dbReference type="RefSeq" id="XP_001709957.1">
    <property type="nucleotide sequence ID" value="XM_001709905.1"/>
</dbReference>
<name>A8B2F0_GIAIC</name>
<dbReference type="HOGENOM" id="CLU_1274352_0_0_1"/>
<evidence type="ECO:0000313" key="2">
    <source>
        <dbReference type="Proteomes" id="UP000001548"/>
    </source>
</evidence>
<keyword evidence="2" id="KW-1185">Reference proteome</keyword>
<protein>
    <submittedName>
        <fullName evidence="1">Uncharacterized protein</fullName>
    </submittedName>
</protein>
<dbReference type="KEGG" id="gla:GL50803_0097017"/>